<gene>
    <name evidence="1" type="primary">cas2</name>
    <name evidence="1" type="ORF">DEIPH_ctg002orf0137</name>
</gene>
<evidence type="ECO:0000313" key="1">
    <source>
        <dbReference type="EMBL" id="EYB69784.1"/>
    </source>
</evidence>
<dbReference type="RefSeq" id="WP_051517047.1">
    <property type="nucleotide sequence ID" value="NZ_JHAC01000002.1"/>
</dbReference>
<reference evidence="1 2" key="1">
    <citation type="submission" date="2014-03" db="EMBL/GenBank/DDBJ databases">
        <title>Draft genome sequence of Deinococcus phoenicis 1P10ME.</title>
        <authorList>
            <person name="Stepanov V.G."/>
            <person name="Vaishampayan P."/>
            <person name="Venkateswaran K."/>
            <person name="Fox G.E."/>
        </authorList>
    </citation>
    <scope>NUCLEOTIDE SEQUENCE [LARGE SCALE GENOMIC DNA]</scope>
    <source>
        <strain evidence="1 2">1P10ME</strain>
    </source>
</reference>
<keyword evidence="2" id="KW-1185">Reference proteome</keyword>
<sequence length="107" mass="12179">MTLEAVPPSLRGELSRWLLEVQPGVYVGNASALVRDLLWDKVVQHARTGRCTQLYRANNEQGFAVRMHGDPKRRVIELDGFQLIAVRNARHAELDQEYAPPEDDDKL</sequence>
<dbReference type="CDD" id="cd09755">
    <property type="entry name" value="Cas2_I-E"/>
    <property type="match status" value="1"/>
</dbReference>
<dbReference type="Gene3D" id="3.30.70.240">
    <property type="match status" value="1"/>
</dbReference>
<dbReference type="EMBL" id="JHAC01000002">
    <property type="protein sequence ID" value="EYB69784.1"/>
    <property type="molecule type" value="Genomic_DNA"/>
</dbReference>
<accession>A0A016QVE9</accession>
<dbReference type="Proteomes" id="UP000020492">
    <property type="component" value="Unassembled WGS sequence"/>
</dbReference>
<dbReference type="STRING" id="1476583.DEIPH_ctg002orf0137"/>
<dbReference type="AlphaFoldDB" id="A0A016QVE9"/>
<dbReference type="PATRIC" id="fig|1476583.3.peg.146"/>
<comment type="caution">
    <text evidence="1">The sequence shown here is derived from an EMBL/GenBank/DDBJ whole genome shotgun (WGS) entry which is preliminary data.</text>
</comment>
<dbReference type="Pfam" id="PF09707">
    <property type="entry name" value="Cas_Cas2CT1978"/>
    <property type="match status" value="1"/>
</dbReference>
<dbReference type="OrthoDB" id="9776650at2"/>
<protein>
    <submittedName>
        <fullName evidence="1">CRISPR-associated protein Cas2</fullName>
    </submittedName>
</protein>
<proteinExistence type="predicted"/>
<dbReference type="eggNOG" id="COG0847">
    <property type="taxonomic scope" value="Bacteria"/>
</dbReference>
<evidence type="ECO:0000313" key="2">
    <source>
        <dbReference type="Proteomes" id="UP000020492"/>
    </source>
</evidence>
<organism evidence="1 2">
    <name type="scientific">Deinococcus phoenicis</name>
    <dbReference type="NCBI Taxonomy" id="1476583"/>
    <lineage>
        <taxon>Bacteria</taxon>
        <taxon>Thermotogati</taxon>
        <taxon>Deinococcota</taxon>
        <taxon>Deinococci</taxon>
        <taxon>Deinococcales</taxon>
        <taxon>Deinococcaceae</taxon>
        <taxon>Deinococcus</taxon>
    </lineage>
</organism>
<name>A0A016QVE9_9DEIO</name>
<dbReference type="InterPro" id="IPR010152">
    <property type="entry name" value="CRISPR-assoc_prot_Cas2_sub"/>
</dbReference>
<dbReference type="NCBIfam" id="TIGR01873">
    <property type="entry name" value="cas_CT1978"/>
    <property type="match status" value="1"/>
</dbReference>